<evidence type="ECO:0000256" key="1">
    <source>
        <dbReference type="SAM" id="MobiDB-lite"/>
    </source>
</evidence>
<organism evidence="2">
    <name type="scientific">Tetraodon nigroviridis</name>
    <name type="common">Spotted green pufferfish</name>
    <name type="synonym">Chelonodon nigroviridis</name>
    <dbReference type="NCBI Taxonomy" id="99883"/>
    <lineage>
        <taxon>Eukaryota</taxon>
        <taxon>Metazoa</taxon>
        <taxon>Chordata</taxon>
        <taxon>Craniata</taxon>
        <taxon>Vertebrata</taxon>
        <taxon>Euteleostomi</taxon>
        <taxon>Actinopterygii</taxon>
        <taxon>Neopterygii</taxon>
        <taxon>Teleostei</taxon>
        <taxon>Neoteleostei</taxon>
        <taxon>Acanthomorphata</taxon>
        <taxon>Eupercaria</taxon>
        <taxon>Tetraodontiformes</taxon>
        <taxon>Tetradontoidea</taxon>
        <taxon>Tetraodontidae</taxon>
        <taxon>Tetraodon</taxon>
    </lineage>
</organism>
<protein>
    <submittedName>
        <fullName evidence="2">Chromosome undetermined SCAF14504, whole genome shotgun sequence</fullName>
    </submittedName>
</protein>
<accession>Q4SRQ4</accession>
<sequence>MEADAARQQRRHRRVAALAAASAALAAASVAFCVLLSVSAAELRNRVLDLEQPGGSAEDLDVLVEQKVKELLAQVDTRTQRDTHTHTQTHTFRCLLSRFSARSRITSRSGPRDRRHLTAAAPQVS</sequence>
<dbReference type="AlphaFoldDB" id="Q4SRQ4"/>
<reference evidence="2" key="1">
    <citation type="journal article" date="2004" name="Nature">
        <title>Genome duplication in the teleost fish Tetraodon nigroviridis reveals the early vertebrate proto-karyotype.</title>
        <authorList>
            <person name="Jaillon O."/>
            <person name="Aury J.-M."/>
            <person name="Brunet F."/>
            <person name="Petit J.-L."/>
            <person name="Stange-Thomann N."/>
            <person name="Mauceli E."/>
            <person name="Bouneau L."/>
            <person name="Fischer C."/>
            <person name="Ozouf-Costaz C."/>
            <person name="Bernot A."/>
            <person name="Nicaud S."/>
            <person name="Jaffe D."/>
            <person name="Fisher S."/>
            <person name="Lutfalla G."/>
            <person name="Dossat C."/>
            <person name="Segurens B."/>
            <person name="Dasilva C."/>
            <person name="Salanoubat M."/>
            <person name="Levy M."/>
            <person name="Boudet N."/>
            <person name="Castellano S."/>
            <person name="Anthouard V."/>
            <person name="Jubin C."/>
            <person name="Castelli V."/>
            <person name="Katinka M."/>
            <person name="Vacherie B."/>
            <person name="Biemont C."/>
            <person name="Skalli Z."/>
            <person name="Cattolico L."/>
            <person name="Poulain J."/>
            <person name="De Berardinis V."/>
            <person name="Cruaud C."/>
            <person name="Duprat S."/>
            <person name="Brottier P."/>
            <person name="Coutanceau J.-P."/>
            <person name="Gouzy J."/>
            <person name="Parra G."/>
            <person name="Lardier G."/>
            <person name="Chapple C."/>
            <person name="McKernan K.J."/>
            <person name="McEwan P."/>
            <person name="Bosak S."/>
            <person name="Kellis M."/>
            <person name="Volff J.-N."/>
            <person name="Guigo R."/>
            <person name="Zody M.C."/>
            <person name="Mesirov J."/>
            <person name="Lindblad-Toh K."/>
            <person name="Birren B."/>
            <person name="Nusbaum C."/>
            <person name="Kahn D."/>
            <person name="Robinson-Rechavi M."/>
            <person name="Laudet V."/>
            <person name="Schachter V."/>
            <person name="Quetier F."/>
            <person name="Saurin W."/>
            <person name="Scarpelli C."/>
            <person name="Wincker P."/>
            <person name="Lander E.S."/>
            <person name="Weissenbach J."/>
            <person name="Roest Crollius H."/>
        </authorList>
    </citation>
    <scope>NUCLEOTIDE SEQUENCE [LARGE SCALE GENOMIC DNA]</scope>
</reference>
<name>Q4SRQ4_TETNG</name>
<proteinExistence type="predicted"/>
<dbReference type="KEGG" id="tng:GSTEN00013800G001"/>
<reference evidence="2" key="2">
    <citation type="submission" date="2004-02" db="EMBL/GenBank/DDBJ databases">
        <authorList>
            <consortium name="Genoscope"/>
            <consortium name="Whitehead Institute Centre for Genome Research"/>
        </authorList>
    </citation>
    <scope>NUCLEOTIDE SEQUENCE</scope>
</reference>
<feature type="region of interest" description="Disordered" evidence="1">
    <location>
        <begin position="105"/>
        <end position="125"/>
    </location>
</feature>
<evidence type="ECO:0000313" key="2">
    <source>
        <dbReference type="EMBL" id="CAF96678.1"/>
    </source>
</evidence>
<dbReference type="EMBL" id="CAAE01014504">
    <property type="protein sequence ID" value="CAF96678.1"/>
    <property type="molecule type" value="Genomic_DNA"/>
</dbReference>
<gene>
    <name evidence="2" type="ORF">GSTENG00013800001</name>
</gene>